<accession>A0A644XJ49</accession>
<protein>
    <submittedName>
        <fullName evidence="2">Uncharacterized protein</fullName>
    </submittedName>
</protein>
<sequence length="56" mass="6099">MKSFLKYLGPIIILIGTALLTVYYFENTAANTLLIIAGALMVSGLIAHVVINKYVE</sequence>
<name>A0A644XJ49_9ZZZZ</name>
<reference evidence="2" key="1">
    <citation type="submission" date="2019-08" db="EMBL/GenBank/DDBJ databases">
        <authorList>
            <person name="Kucharzyk K."/>
            <person name="Murdoch R.W."/>
            <person name="Higgins S."/>
            <person name="Loffler F."/>
        </authorList>
    </citation>
    <scope>NUCLEOTIDE SEQUENCE</scope>
</reference>
<dbReference type="EMBL" id="VSSQ01002570">
    <property type="protein sequence ID" value="MPM16205.1"/>
    <property type="molecule type" value="Genomic_DNA"/>
</dbReference>
<gene>
    <name evidence="2" type="ORF">SDC9_62581</name>
</gene>
<comment type="caution">
    <text evidence="2">The sequence shown here is derived from an EMBL/GenBank/DDBJ whole genome shotgun (WGS) entry which is preliminary data.</text>
</comment>
<feature type="transmembrane region" description="Helical" evidence="1">
    <location>
        <begin position="7"/>
        <end position="25"/>
    </location>
</feature>
<evidence type="ECO:0000313" key="2">
    <source>
        <dbReference type="EMBL" id="MPM16205.1"/>
    </source>
</evidence>
<proteinExistence type="predicted"/>
<evidence type="ECO:0000256" key="1">
    <source>
        <dbReference type="SAM" id="Phobius"/>
    </source>
</evidence>
<keyword evidence="1" id="KW-0812">Transmembrane</keyword>
<organism evidence="2">
    <name type="scientific">bioreactor metagenome</name>
    <dbReference type="NCBI Taxonomy" id="1076179"/>
    <lineage>
        <taxon>unclassified sequences</taxon>
        <taxon>metagenomes</taxon>
        <taxon>ecological metagenomes</taxon>
    </lineage>
</organism>
<keyword evidence="1" id="KW-1133">Transmembrane helix</keyword>
<keyword evidence="1" id="KW-0472">Membrane</keyword>
<dbReference type="AlphaFoldDB" id="A0A644XJ49"/>
<feature type="transmembrane region" description="Helical" evidence="1">
    <location>
        <begin position="31"/>
        <end position="51"/>
    </location>
</feature>